<dbReference type="InterPro" id="IPR015168">
    <property type="entry name" value="SsuA/THI5"/>
</dbReference>
<dbReference type="PANTHER" id="PTHR30024">
    <property type="entry name" value="ALIPHATIC SULFONATES-BINDING PROTEIN-RELATED"/>
    <property type="match status" value="1"/>
</dbReference>
<feature type="domain" description="SsuA/THI5-like" evidence="2">
    <location>
        <begin position="64"/>
        <end position="265"/>
    </location>
</feature>
<evidence type="ECO:0000313" key="4">
    <source>
        <dbReference type="Proteomes" id="UP000224317"/>
    </source>
</evidence>
<keyword evidence="1" id="KW-0732">Signal</keyword>
<evidence type="ECO:0000313" key="3">
    <source>
        <dbReference type="EMBL" id="PHU40681.1"/>
    </source>
</evidence>
<dbReference type="Proteomes" id="UP000224317">
    <property type="component" value="Unassembled WGS sequence"/>
</dbReference>
<name>A0A2G3EC85_9FIRM</name>
<proteinExistence type="predicted"/>
<dbReference type="Gene3D" id="3.40.190.10">
    <property type="entry name" value="Periplasmic binding protein-like II"/>
    <property type="match status" value="1"/>
</dbReference>
<feature type="signal peptide" evidence="1">
    <location>
        <begin position="1"/>
        <end position="20"/>
    </location>
</feature>
<dbReference type="AlphaFoldDB" id="A0A2G3EC85"/>
<organism evidence="3 4">
    <name type="scientific">Pseudobutyrivibrio ruminis</name>
    <dbReference type="NCBI Taxonomy" id="46206"/>
    <lineage>
        <taxon>Bacteria</taxon>
        <taxon>Bacillati</taxon>
        <taxon>Bacillota</taxon>
        <taxon>Clostridia</taxon>
        <taxon>Lachnospirales</taxon>
        <taxon>Lachnospiraceae</taxon>
        <taxon>Pseudobutyrivibrio</taxon>
    </lineage>
</organism>
<accession>A0A2G3EC85</accession>
<gene>
    <name evidence="3" type="ORF">CSX00_04760</name>
</gene>
<reference evidence="3" key="1">
    <citation type="submission" date="2017-10" db="EMBL/GenBank/DDBJ databases">
        <title>Resolving the taxonomy of Roseburia spp., Eubacterium rectale and Agathobacter spp. through phylogenomic analysis.</title>
        <authorList>
            <person name="Sheridan P.O."/>
            <person name="Walker A.W."/>
            <person name="Duncan S.H."/>
            <person name="Scott K.P."/>
            <person name="Toole P.W.O."/>
            <person name="Luis P."/>
            <person name="Flint H.J."/>
        </authorList>
    </citation>
    <scope>NUCLEOTIDE SEQUENCE [LARGE SCALE GENOMIC DNA]</scope>
    <source>
        <strain evidence="3">JK10</strain>
    </source>
</reference>
<comment type="caution">
    <text evidence="3">The sequence shown here is derived from an EMBL/GenBank/DDBJ whole genome shotgun (WGS) entry which is preliminary data.</text>
</comment>
<dbReference type="EMBL" id="PDYH01000014">
    <property type="protein sequence ID" value="PHU40681.1"/>
    <property type="molecule type" value="Genomic_DNA"/>
</dbReference>
<feature type="chain" id="PRO_5038763194" description="SsuA/THI5-like domain-containing protein" evidence="1">
    <location>
        <begin position="21"/>
        <end position="348"/>
    </location>
</feature>
<dbReference type="PANTHER" id="PTHR30024:SF42">
    <property type="entry name" value="ALIPHATIC SULFONATES-BINDING PROTEIN-RELATED"/>
    <property type="match status" value="1"/>
</dbReference>
<dbReference type="Pfam" id="PF09084">
    <property type="entry name" value="NMT1"/>
    <property type="match status" value="1"/>
</dbReference>
<evidence type="ECO:0000259" key="2">
    <source>
        <dbReference type="Pfam" id="PF09084"/>
    </source>
</evidence>
<dbReference type="RefSeq" id="WP_099413001.1">
    <property type="nucleotide sequence ID" value="NZ_PDYH01000014.1"/>
</dbReference>
<dbReference type="PROSITE" id="PS51257">
    <property type="entry name" value="PROKAR_LIPOPROTEIN"/>
    <property type="match status" value="1"/>
</dbReference>
<sequence length="348" mass="38872">MKLYKLLLGVLLAFSLTLTATGCGSNASSVSAKTNDSSEITDNPDEFTIRIGVNSLDNNFLLKILDNHTGFLKDKGINLETTEFSAGINTIDAITTDTVDIGLFATYAGVNRIGNTLSDSKLRAFAMIDKSSNYKLYANPDTVTKPEDLVGHIGVSQAGVVFEYYYGELFNQYGIDPKDVTITNVGSVQEALALAANGGGDAYWTGSANYGKFEEKGWKPVIGIDDLGIYMYTFLVADESYLQAHQHEVAKYLQASEEGFKYIDENLDEFAEWVTADTGLDKEIFKAEWNSRRHYYSFEQEAYDDLVKIKNWCYENGRFDTNYKIEEYINTDALAEAFPDRVDWKATE</sequence>
<evidence type="ECO:0000256" key="1">
    <source>
        <dbReference type="SAM" id="SignalP"/>
    </source>
</evidence>
<keyword evidence="4" id="KW-1185">Reference proteome</keyword>
<protein>
    <recommendedName>
        <fullName evidence="2">SsuA/THI5-like domain-containing protein</fullName>
    </recommendedName>
</protein>
<dbReference type="SUPFAM" id="SSF53850">
    <property type="entry name" value="Periplasmic binding protein-like II"/>
    <property type="match status" value="1"/>
</dbReference>